<dbReference type="InterPro" id="IPR051906">
    <property type="entry name" value="TolC-like"/>
</dbReference>
<proteinExistence type="inferred from homology"/>
<dbReference type="GO" id="GO:0015288">
    <property type="term" value="F:porin activity"/>
    <property type="evidence" value="ECO:0007669"/>
    <property type="project" value="TreeGrafter"/>
</dbReference>
<dbReference type="EMBL" id="CP036150">
    <property type="protein sequence ID" value="QEN07245.1"/>
    <property type="molecule type" value="Genomic_DNA"/>
</dbReference>
<name>A0A5C1QGM3_9SPIO</name>
<evidence type="ECO:0000313" key="8">
    <source>
        <dbReference type="EMBL" id="QEN07245.1"/>
    </source>
</evidence>
<evidence type="ECO:0000256" key="7">
    <source>
        <dbReference type="ARBA" id="ARBA00023237"/>
    </source>
</evidence>
<evidence type="ECO:0000313" key="9">
    <source>
        <dbReference type="Proteomes" id="UP000324209"/>
    </source>
</evidence>
<evidence type="ECO:0000256" key="5">
    <source>
        <dbReference type="ARBA" id="ARBA00022692"/>
    </source>
</evidence>
<reference evidence="8 9" key="1">
    <citation type="submission" date="2019-02" db="EMBL/GenBank/DDBJ databases">
        <title>Complete Genome Sequence and Methylome Analysis of free living Spirochaetas.</title>
        <authorList>
            <person name="Fomenkov A."/>
            <person name="Dubinina G."/>
            <person name="Leshcheva N."/>
            <person name="Mikheeva N."/>
            <person name="Grabovich M."/>
            <person name="Vincze T."/>
            <person name="Roberts R.J."/>
        </authorList>
    </citation>
    <scope>NUCLEOTIDE SEQUENCE [LARGE SCALE GENOMIC DNA]</scope>
    <source>
        <strain evidence="8 9">K2</strain>
    </source>
</reference>
<dbReference type="GO" id="GO:0015562">
    <property type="term" value="F:efflux transmembrane transporter activity"/>
    <property type="evidence" value="ECO:0007669"/>
    <property type="project" value="InterPro"/>
</dbReference>
<dbReference type="Pfam" id="PF02321">
    <property type="entry name" value="OEP"/>
    <property type="match status" value="1"/>
</dbReference>
<accession>A0A5C1QGM3</accession>
<dbReference type="GO" id="GO:1990281">
    <property type="term" value="C:efflux pump complex"/>
    <property type="evidence" value="ECO:0007669"/>
    <property type="project" value="TreeGrafter"/>
</dbReference>
<comment type="similarity">
    <text evidence="2">Belongs to the outer membrane factor (OMF) (TC 1.B.17) family.</text>
</comment>
<protein>
    <submittedName>
        <fullName evidence="8">TolC family protein</fullName>
    </submittedName>
</protein>
<keyword evidence="4" id="KW-1134">Transmembrane beta strand</keyword>
<keyword evidence="6" id="KW-0472">Membrane</keyword>
<gene>
    <name evidence="8" type="ORF">EXM22_04305</name>
</gene>
<keyword evidence="7" id="KW-0998">Cell outer membrane</keyword>
<dbReference type="KEGG" id="ock:EXM22_04305"/>
<dbReference type="PANTHER" id="PTHR30026:SF20">
    <property type="entry name" value="OUTER MEMBRANE PROTEIN TOLC"/>
    <property type="match status" value="1"/>
</dbReference>
<keyword evidence="9" id="KW-1185">Reference proteome</keyword>
<dbReference type="GO" id="GO:0009279">
    <property type="term" value="C:cell outer membrane"/>
    <property type="evidence" value="ECO:0007669"/>
    <property type="project" value="UniProtKB-SubCell"/>
</dbReference>
<dbReference type="OrthoDB" id="367883at2"/>
<comment type="subcellular location">
    <subcellularLocation>
        <location evidence="1">Cell outer membrane</location>
    </subcellularLocation>
</comment>
<dbReference type="InterPro" id="IPR003423">
    <property type="entry name" value="OMP_efflux"/>
</dbReference>
<evidence type="ECO:0000256" key="1">
    <source>
        <dbReference type="ARBA" id="ARBA00004442"/>
    </source>
</evidence>
<evidence type="ECO:0000256" key="4">
    <source>
        <dbReference type="ARBA" id="ARBA00022452"/>
    </source>
</evidence>
<dbReference type="Proteomes" id="UP000324209">
    <property type="component" value="Chromosome"/>
</dbReference>
<dbReference type="SUPFAM" id="SSF56954">
    <property type="entry name" value="Outer membrane efflux proteins (OEP)"/>
    <property type="match status" value="2"/>
</dbReference>
<dbReference type="PANTHER" id="PTHR30026">
    <property type="entry name" value="OUTER MEMBRANE PROTEIN TOLC"/>
    <property type="match status" value="1"/>
</dbReference>
<evidence type="ECO:0000256" key="3">
    <source>
        <dbReference type="ARBA" id="ARBA00022448"/>
    </source>
</evidence>
<keyword evidence="5" id="KW-0812">Transmembrane</keyword>
<dbReference type="Gene3D" id="1.20.1600.10">
    <property type="entry name" value="Outer membrane efflux proteins (OEP)"/>
    <property type="match status" value="1"/>
</dbReference>
<sequence>MMEHLAPLFIILLISASAVHGLSLKTMNLDESVQLALEQNELIVNDNFERLDAWRRLHLQLRQFFPSLQLGYSATDSVTQNSPDSRIKKLSVSLSQVLFNGGRDLAAYRSSYRDLKLRDLQARDLSEEIAHEVVLQYVDVLKNIQVLEIQNRSFENLLEQIKIAALEMELGTMKESDFLEIQINAIEYSLNIKDTEEGLLQSRYALATLLYLPLEQLPPLSGQLNQDYKGDSPLFTHGTPNDISLLKTKAQEYNTDLMSLYRQESNARRALLDSRIHWIPKIEATFDYSLSAMDFPLDEPSFSLGLDFSFQTPLLPGSIGVQAGKSSRSEHNLSTDSALYIGENLEGLADSFSSGTALYSMQRRLEEMKRSIDHQVRALTHSIQLNLQRLEVTREKIRMESEKLKIEESRMNIGELTRLDYIMSEIRLANQKTELIENIVILYSNEIELEKICGMTRNRQEGTLIWYPDK</sequence>
<dbReference type="AlphaFoldDB" id="A0A5C1QGM3"/>
<evidence type="ECO:0000256" key="2">
    <source>
        <dbReference type="ARBA" id="ARBA00007613"/>
    </source>
</evidence>
<keyword evidence="3" id="KW-0813">Transport</keyword>
<organism evidence="8 9">
    <name type="scientific">Oceanispirochaeta crateris</name>
    <dbReference type="NCBI Taxonomy" id="2518645"/>
    <lineage>
        <taxon>Bacteria</taxon>
        <taxon>Pseudomonadati</taxon>
        <taxon>Spirochaetota</taxon>
        <taxon>Spirochaetia</taxon>
        <taxon>Spirochaetales</taxon>
        <taxon>Spirochaetaceae</taxon>
        <taxon>Oceanispirochaeta</taxon>
    </lineage>
</organism>
<evidence type="ECO:0000256" key="6">
    <source>
        <dbReference type="ARBA" id="ARBA00023136"/>
    </source>
</evidence>